<evidence type="ECO:0000313" key="3">
    <source>
        <dbReference type="EMBL" id="CAG8565709.1"/>
    </source>
</evidence>
<accession>A0A9N9BIV6</accession>
<evidence type="ECO:0000313" key="4">
    <source>
        <dbReference type="Proteomes" id="UP000789831"/>
    </source>
</evidence>
<evidence type="ECO:0000256" key="1">
    <source>
        <dbReference type="SAM" id="MobiDB-lite"/>
    </source>
</evidence>
<reference evidence="3" key="1">
    <citation type="submission" date="2021-06" db="EMBL/GenBank/DDBJ databases">
        <authorList>
            <person name="Kallberg Y."/>
            <person name="Tangrot J."/>
            <person name="Rosling A."/>
        </authorList>
    </citation>
    <scope>NUCLEOTIDE SEQUENCE</scope>
    <source>
        <strain evidence="3">MT106</strain>
    </source>
</reference>
<feature type="compositionally biased region" description="Basic and acidic residues" evidence="1">
    <location>
        <begin position="86"/>
        <end position="102"/>
    </location>
</feature>
<protein>
    <submittedName>
        <fullName evidence="3">3628_t:CDS:1</fullName>
    </submittedName>
</protein>
<dbReference type="GO" id="GO:0006120">
    <property type="term" value="P:mitochondrial electron transport, NADH to ubiquinone"/>
    <property type="evidence" value="ECO:0007669"/>
    <property type="project" value="TreeGrafter"/>
</dbReference>
<dbReference type="PANTHER" id="PTHR13156">
    <property type="entry name" value="NADH-UBIQUINONE OXIDOREDUCTASE 13 KD-A SUBUNIT"/>
    <property type="match status" value="1"/>
</dbReference>
<dbReference type="EMBL" id="CAJVPL010001336">
    <property type="protein sequence ID" value="CAG8565709.1"/>
    <property type="molecule type" value="Genomic_DNA"/>
</dbReference>
<feature type="domain" description="Zinc finger CHCC-type" evidence="2">
    <location>
        <begin position="136"/>
        <end position="172"/>
    </location>
</feature>
<gene>
    <name evidence="3" type="ORF">AGERDE_LOCUS7378</name>
</gene>
<dbReference type="AlphaFoldDB" id="A0A9N9BIV6"/>
<evidence type="ECO:0000259" key="2">
    <source>
        <dbReference type="Pfam" id="PF10276"/>
    </source>
</evidence>
<dbReference type="Proteomes" id="UP000789831">
    <property type="component" value="Unassembled WGS sequence"/>
</dbReference>
<dbReference type="Pfam" id="PF10276">
    <property type="entry name" value="zf-CHCC"/>
    <property type="match status" value="1"/>
</dbReference>
<organism evidence="3 4">
    <name type="scientific">Ambispora gerdemannii</name>
    <dbReference type="NCBI Taxonomy" id="144530"/>
    <lineage>
        <taxon>Eukaryota</taxon>
        <taxon>Fungi</taxon>
        <taxon>Fungi incertae sedis</taxon>
        <taxon>Mucoromycota</taxon>
        <taxon>Glomeromycotina</taxon>
        <taxon>Glomeromycetes</taxon>
        <taxon>Archaeosporales</taxon>
        <taxon>Ambisporaceae</taxon>
        <taxon>Ambispora</taxon>
    </lineage>
</organism>
<dbReference type="InterPro" id="IPR019401">
    <property type="entry name" value="Znf_CHCC"/>
</dbReference>
<proteinExistence type="predicted"/>
<sequence length="179" mass="19963">MNGLLSTFTRFRKPPQIHIIKLSFTSAAAFSSRCTLTNNNLTSISLEQNCTRHLSSSSTDNDTSIISSNKRGDDDNALTDTYKQSVNRDKPWSVSQRDRRDAMIGPRFENTDLEAQPRPLAAIELINQEPIHFVDGRIATCHGDGGALGHPRVYINLDQEGSHACGYCGIRFQQKAHHH</sequence>
<dbReference type="Gene3D" id="2.60.260.40">
    <property type="entry name" value="q5lls5 like domains"/>
    <property type="match status" value="1"/>
</dbReference>
<feature type="compositionally biased region" description="Low complexity" evidence="1">
    <location>
        <begin position="55"/>
        <end position="69"/>
    </location>
</feature>
<dbReference type="OrthoDB" id="307899at2759"/>
<comment type="caution">
    <text evidence="3">The sequence shown here is derived from an EMBL/GenBank/DDBJ whole genome shotgun (WGS) entry which is preliminary data.</text>
</comment>
<name>A0A9N9BIV6_9GLOM</name>
<feature type="region of interest" description="Disordered" evidence="1">
    <location>
        <begin position="53"/>
        <end position="105"/>
    </location>
</feature>
<dbReference type="GO" id="GO:0005739">
    <property type="term" value="C:mitochondrion"/>
    <property type="evidence" value="ECO:0007669"/>
    <property type="project" value="GOC"/>
</dbReference>
<keyword evidence="4" id="KW-1185">Reference proteome</keyword>
<dbReference type="PANTHER" id="PTHR13156:SF0">
    <property type="entry name" value="NADH DEHYDROGENASE [UBIQUINONE] IRON-SULFUR PROTEIN 6, MITOCHONDRIAL"/>
    <property type="match status" value="1"/>
</dbReference>